<evidence type="ECO:0000256" key="1">
    <source>
        <dbReference type="SAM" id="MobiDB-lite"/>
    </source>
</evidence>
<gene>
    <name evidence="3" type="ORF">ICHIAU1_02340</name>
</gene>
<dbReference type="InterPro" id="IPR007055">
    <property type="entry name" value="BON_dom"/>
</dbReference>
<evidence type="ECO:0000256" key="2">
    <source>
        <dbReference type="SAM" id="SignalP"/>
    </source>
</evidence>
<protein>
    <submittedName>
        <fullName evidence="3">Transporter</fullName>
    </submittedName>
</protein>
<dbReference type="PANTHER" id="PTHR34606">
    <property type="entry name" value="BON DOMAIN-CONTAINING PROTEIN"/>
    <property type="match status" value="1"/>
</dbReference>
<feature type="chain" id="PRO_5043624454" evidence="2">
    <location>
        <begin position="25"/>
        <end position="237"/>
    </location>
</feature>
<dbReference type="AlphaFoldDB" id="A0A679HZ14"/>
<dbReference type="Proteomes" id="UP000463961">
    <property type="component" value="Chromosome"/>
</dbReference>
<dbReference type="Pfam" id="PF04972">
    <property type="entry name" value="BON"/>
    <property type="match status" value="2"/>
</dbReference>
<reference evidence="4" key="1">
    <citation type="submission" date="2020-01" db="EMBL/GenBank/DDBJ databases">
        <title>Phosphoaccumulans saitamaens gen. nov., sp. nov., a polyphosphate accumulating bacterium isolated from surface river water.</title>
        <authorList>
            <person name="Watanabe K."/>
            <person name="Suda W."/>
        </authorList>
    </citation>
    <scope>NUCLEOTIDE SEQUENCE [LARGE SCALE GENOMIC DNA]</scope>
    <source>
        <strain evidence="4">ICHIAU1</strain>
    </source>
</reference>
<dbReference type="PROSITE" id="PS50914">
    <property type="entry name" value="BON"/>
    <property type="match status" value="2"/>
</dbReference>
<feature type="compositionally biased region" description="Basic and acidic residues" evidence="1">
    <location>
        <begin position="206"/>
        <end position="215"/>
    </location>
</feature>
<evidence type="ECO:0000313" key="4">
    <source>
        <dbReference type="Proteomes" id="UP000463961"/>
    </source>
</evidence>
<evidence type="ECO:0000313" key="3">
    <source>
        <dbReference type="EMBL" id="BBU67951.1"/>
    </source>
</evidence>
<organism evidence="3 4">
    <name type="scientific">Fluviibacter phosphoraccumulans</name>
    <dbReference type="NCBI Taxonomy" id="1751046"/>
    <lineage>
        <taxon>Bacteria</taxon>
        <taxon>Pseudomonadati</taxon>
        <taxon>Pseudomonadota</taxon>
        <taxon>Betaproteobacteria</taxon>
        <taxon>Rhodocyclales</taxon>
        <taxon>Fluviibacteraceae</taxon>
        <taxon>Fluviibacter</taxon>
    </lineage>
</organism>
<keyword evidence="4" id="KW-1185">Reference proteome</keyword>
<dbReference type="Gene3D" id="3.30.1340.30">
    <property type="match status" value="1"/>
</dbReference>
<dbReference type="InterPro" id="IPR051686">
    <property type="entry name" value="Lipoprotein_DolP"/>
</dbReference>
<dbReference type="RefSeq" id="WP_162049094.1">
    <property type="nucleotide sequence ID" value="NZ_AP019011.1"/>
</dbReference>
<accession>A0A679HZ14</accession>
<dbReference type="EMBL" id="AP022345">
    <property type="protein sequence ID" value="BBU67951.1"/>
    <property type="molecule type" value="Genomic_DNA"/>
</dbReference>
<proteinExistence type="predicted"/>
<name>A0A679HZ14_9RHOO</name>
<keyword evidence="2" id="KW-0732">Signal</keyword>
<dbReference type="InterPro" id="IPR014004">
    <property type="entry name" value="Transpt-assoc_nodulatn_dom_bac"/>
</dbReference>
<sequence length="237" mass="24923">MKLNAKRTLVTAVAAICISTQLTACIETVLIGGAVAASAIVLTDRRSVAVYSKDAWIDVQAATPLGEIGTPKDTHIIANAFNGRVLLTGQVASEADKQKATDVVKAISGVKGVDNQLTVGPITSLEVRNNDAFITSKVKSRLLGDNPELANAFKLVTENGVVYVLGNLTQSELERGIEITRTTSGVQRVVKTSLITIIQEPQAKALDQHAKEDAAKTQGTVTPLPGGDQQPTTQGVN</sequence>
<feature type="region of interest" description="Disordered" evidence="1">
    <location>
        <begin position="206"/>
        <end position="237"/>
    </location>
</feature>
<dbReference type="OrthoDB" id="5294487at2"/>
<dbReference type="PANTHER" id="PTHR34606:SF15">
    <property type="entry name" value="BON DOMAIN-CONTAINING PROTEIN"/>
    <property type="match status" value="1"/>
</dbReference>
<dbReference type="SMART" id="SM00749">
    <property type="entry name" value="BON"/>
    <property type="match status" value="2"/>
</dbReference>
<feature type="signal peptide" evidence="2">
    <location>
        <begin position="1"/>
        <end position="24"/>
    </location>
</feature>